<dbReference type="InterPro" id="IPR020471">
    <property type="entry name" value="AKR"/>
</dbReference>
<dbReference type="Gene3D" id="3.20.20.100">
    <property type="entry name" value="NADP-dependent oxidoreductase domain"/>
    <property type="match status" value="1"/>
</dbReference>
<evidence type="ECO:0000313" key="6">
    <source>
        <dbReference type="Proteomes" id="UP000030755"/>
    </source>
</evidence>
<feature type="site" description="Lowers pKa of active site Tyr" evidence="3">
    <location>
        <position position="62"/>
    </location>
</feature>
<dbReference type="GO" id="GO:0016491">
    <property type="term" value="F:oxidoreductase activity"/>
    <property type="evidence" value="ECO:0007669"/>
    <property type="project" value="InterPro"/>
</dbReference>
<dbReference type="Pfam" id="PF00248">
    <property type="entry name" value="Aldo_ket_red"/>
    <property type="match status" value="1"/>
</dbReference>
<proteinExistence type="predicted"/>
<keyword evidence="6" id="KW-1185">Reference proteome</keyword>
<dbReference type="SUPFAM" id="SSF51430">
    <property type="entry name" value="NAD(P)-linked oxidoreductase"/>
    <property type="match status" value="1"/>
</dbReference>
<dbReference type="HOGENOM" id="CLU_023205_0_0_1"/>
<feature type="active site" description="Proton donor" evidence="1">
    <location>
        <position position="33"/>
    </location>
</feature>
<evidence type="ECO:0000256" key="2">
    <source>
        <dbReference type="PIRSR" id="PIRSR000097-2"/>
    </source>
</evidence>
<dbReference type="AlphaFoldDB" id="A0A075AUR3"/>
<dbReference type="PROSITE" id="PS00062">
    <property type="entry name" value="ALDOKETO_REDUCTASE_2"/>
    <property type="match status" value="1"/>
</dbReference>
<dbReference type="PANTHER" id="PTHR11732">
    <property type="entry name" value="ALDO/KETO REDUCTASE"/>
    <property type="match status" value="1"/>
</dbReference>
<name>A0A075AUR3_ROZAC</name>
<feature type="binding site" evidence="2">
    <location>
        <position position="104"/>
    </location>
    <ligand>
        <name>substrate</name>
    </ligand>
</feature>
<protein>
    <submittedName>
        <fullName evidence="5">Aldo/keto reductase subgroup domain-containing protein</fullName>
    </submittedName>
</protein>
<dbReference type="InterPro" id="IPR036812">
    <property type="entry name" value="NAD(P)_OxRdtase_dom_sf"/>
</dbReference>
<sequence length="274" mass="31353">MKIPRQIKGNDVPNCINWALGIGYRHFDCAAVYENEEAIGSALCDAMKTYNLSRGDIFVTSKLWNTEHSANRVIPACQKTLRVVFLLLVKQDLKLDYLDLYLIHWPVAFQKVEKSAAWTPRDDDDNIIYEDVSIKETWEAMEQLVDMGLVKNIGVSNFTIAMLEDLLKYAKVKPYTNQIESHPYLPQWDMLDFCNSHGILILRAADAEGISPSQVLLSWAIQRGTIVIPKTIHKGRLEENSNVKKLSESSMNIINSIKIRHRFINPEWAKFGDE</sequence>
<dbReference type="PROSITE" id="PS00063">
    <property type="entry name" value="ALDOKETO_REDUCTASE_3"/>
    <property type="match status" value="1"/>
</dbReference>
<dbReference type="Proteomes" id="UP000030755">
    <property type="component" value="Unassembled WGS sequence"/>
</dbReference>
<evidence type="ECO:0000259" key="4">
    <source>
        <dbReference type="Pfam" id="PF00248"/>
    </source>
</evidence>
<dbReference type="PROSITE" id="PS00798">
    <property type="entry name" value="ALDOKETO_REDUCTASE_1"/>
    <property type="match status" value="1"/>
</dbReference>
<dbReference type="OMA" id="CIASTPL"/>
<accession>A0A075AUR3</accession>
<dbReference type="OrthoDB" id="416253at2759"/>
<dbReference type="EMBL" id="KE561154">
    <property type="protein sequence ID" value="EPZ32457.1"/>
    <property type="molecule type" value="Genomic_DNA"/>
</dbReference>
<feature type="domain" description="NADP-dependent oxidoreductase" evidence="4">
    <location>
        <begin position="10"/>
        <end position="200"/>
    </location>
</feature>
<evidence type="ECO:0000313" key="5">
    <source>
        <dbReference type="EMBL" id="EPZ32457.1"/>
    </source>
</evidence>
<evidence type="ECO:0000256" key="3">
    <source>
        <dbReference type="PIRSR" id="PIRSR000097-3"/>
    </source>
</evidence>
<gene>
    <name evidence="5" type="ORF">O9G_001359</name>
</gene>
<dbReference type="InterPro" id="IPR018170">
    <property type="entry name" value="Aldo/ket_reductase_CS"/>
</dbReference>
<dbReference type="PRINTS" id="PR00069">
    <property type="entry name" value="ALDKETRDTASE"/>
</dbReference>
<organism evidence="5 6">
    <name type="scientific">Rozella allomycis (strain CSF55)</name>
    <dbReference type="NCBI Taxonomy" id="988480"/>
    <lineage>
        <taxon>Eukaryota</taxon>
        <taxon>Fungi</taxon>
        <taxon>Fungi incertae sedis</taxon>
        <taxon>Cryptomycota</taxon>
        <taxon>Cryptomycota incertae sedis</taxon>
        <taxon>Rozella</taxon>
    </lineage>
</organism>
<dbReference type="STRING" id="988480.A0A075AUR3"/>
<dbReference type="InterPro" id="IPR023210">
    <property type="entry name" value="NADP_OxRdtase_dom"/>
</dbReference>
<reference evidence="5 6" key="1">
    <citation type="journal article" date="2013" name="Curr. Biol.">
        <title>Shared signatures of parasitism and phylogenomics unite Cryptomycota and microsporidia.</title>
        <authorList>
            <person name="James T.Y."/>
            <person name="Pelin A."/>
            <person name="Bonen L."/>
            <person name="Ahrendt S."/>
            <person name="Sain D."/>
            <person name="Corradi N."/>
            <person name="Stajich J.E."/>
        </authorList>
    </citation>
    <scope>NUCLEOTIDE SEQUENCE [LARGE SCALE GENOMIC DNA]</scope>
    <source>
        <strain evidence="5 6">CSF55</strain>
    </source>
</reference>
<evidence type="ECO:0000256" key="1">
    <source>
        <dbReference type="PIRSR" id="PIRSR000097-1"/>
    </source>
</evidence>
<dbReference type="PIRSF" id="PIRSF000097">
    <property type="entry name" value="AKR"/>
    <property type="match status" value="1"/>
</dbReference>